<accession>A0A2P2MVW6</accession>
<proteinExistence type="predicted"/>
<dbReference type="AlphaFoldDB" id="A0A2P2MVW6"/>
<evidence type="ECO:0000313" key="1">
    <source>
        <dbReference type="EMBL" id="MBX34357.1"/>
    </source>
</evidence>
<organism evidence="1">
    <name type="scientific">Rhizophora mucronata</name>
    <name type="common">Asiatic mangrove</name>
    <dbReference type="NCBI Taxonomy" id="61149"/>
    <lineage>
        <taxon>Eukaryota</taxon>
        <taxon>Viridiplantae</taxon>
        <taxon>Streptophyta</taxon>
        <taxon>Embryophyta</taxon>
        <taxon>Tracheophyta</taxon>
        <taxon>Spermatophyta</taxon>
        <taxon>Magnoliopsida</taxon>
        <taxon>eudicotyledons</taxon>
        <taxon>Gunneridae</taxon>
        <taxon>Pentapetalae</taxon>
        <taxon>rosids</taxon>
        <taxon>fabids</taxon>
        <taxon>Malpighiales</taxon>
        <taxon>Rhizophoraceae</taxon>
        <taxon>Rhizophora</taxon>
    </lineage>
</organism>
<dbReference type="EMBL" id="GGEC01053873">
    <property type="protein sequence ID" value="MBX34357.1"/>
    <property type="molecule type" value="Transcribed_RNA"/>
</dbReference>
<protein>
    <submittedName>
        <fullName evidence="1">Uncharacterized protein</fullName>
    </submittedName>
</protein>
<reference evidence="1" key="1">
    <citation type="submission" date="2018-02" db="EMBL/GenBank/DDBJ databases">
        <title>Rhizophora mucronata_Transcriptome.</title>
        <authorList>
            <person name="Meera S.P."/>
            <person name="Sreeshan A."/>
            <person name="Augustine A."/>
        </authorList>
    </citation>
    <scope>NUCLEOTIDE SEQUENCE</scope>
    <source>
        <tissue evidence="1">Leaf</tissue>
    </source>
</reference>
<sequence>MLNINIFRMTSYQTMGVTDTGRSLKRSASRWQFRDQILLAVFPALQCQSQFRRLMTLPENYKES</sequence>
<name>A0A2P2MVW6_RHIMU</name>